<reference evidence="2" key="2">
    <citation type="submission" date="2015-01" db="EMBL/GenBank/DDBJ databases">
        <title>Evolutionary Origins and Diversification of the Mycorrhizal Mutualists.</title>
        <authorList>
            <consortium name="DOE Joint Genome Institute"/>
            <consortium name="Mycorrhizal Genomics Consortium"/>
            <person name="Kohler A."/>
            <person name="Kuo A."/>
            <person name="Nagy L.G."/>
            <person name="Floudas D."/>
            <person name="Copeland A."/>
            <person name="Barry K.W."/>
            <person name="Cichocki N."/>
            <person name="Veneault-Fourrey C."/>
            <person name="LaButti K."/>
            <person name="Lindquist E.A."/>
            <person name="Lipzen A."/>
            <person name="Lundell T."/>
            <person name="Morin E."/>
            <person name="Murat C."/>
            <person name="Riley R."/>
            <person name="Ohm R."/>
            <person name="Sun H."/>
            <person name="Tunlid A."/>
            <person name="Henrissat B."/>
            <person name="Grigoriev I.V."/>
            <person name="Hibbett D.S."/>
            <person name="Martin F."/>
        </authorList>
    </citation>
    <scope>NUCLEOTIDE SEQUENCE [LARGE SCALE GENOMIC DNA]</scope>
    <source>
        <strain evidence="2">Foug A</strain>
    </source>
</reference>
<organism evidence="1 2">
    <name type="scientific">Scleroderma citrinum Foug A</name>
    <dbReference type="NCBI Taxonomy" id="1036808"/>
    <lineage>
        <taxon>Eukaryota</taxon>
        <taxon>Fungi</taxon>
        <taxon>Dikarya</taxon>
        <taxon>Basidiomycota</taxon>
        <taxon>Agaricomycotina</taxon>
        <taxon>Agaricomycetes</taxon>
        <taxon>Agaricomycetidae</taxon>
        <taxon>Boletales</taxon>
        <taxon>Sclerodermatineae</taxon>
        <taxon>Sclerodermataceae</taxon>
        <taxon>Scleroderma</taxon>
    </lineage>
</organism>
<dbReference type="STRING" id="1036808.A0A0C3D9J0"/>
<proteinExistence type="predicted"/>
<dbReference type="OrthoDB" id="3268967at2759"/>
<reference evidence="1 2" key="1">
    <citation type="submission" date="2014-04" db="EMBL/GenBank/DDBJ databases">
        <authorList>
            <consortium name="DOE Joint Genome Institute"/>
            <person name="Kuo A."/>
            <person name="Kohler A."/>
            <person name="Nagy L.G."/>
            <person name="Floudas D."/>
            <person name="Copeland A."/>
            <person name="Barry K.W."/>
            <person name="Cichocki N."/>
            <person name="Veneault-Fourrey C."/>
            <person name="LaButti K."/>
            <person name="Lindquist E.A."/>
            <person name="Lipzen A."/>
            <person name="Lundell T."/>
            <person name="Morin E."/>
            <person name="Murat C."/>
            <person name="Sun H."/>
            <person name="Tunlid A."/>
            <person name="Henrissat B."/>
            <person name="Grigoriev I.V."/>
            <person name="Hibbett D.S."/>
            <person name="Martin F."/>
            <person name="Nordberg H.P."/>
            <person name="Cantor M.N."/>
            <person name="Hua S.X."/>
        </authorList>
    </citation>
    <scope>NUCLEOTIDE SEQUENCE [LARGE SCALE GENOMIC DNA]</scope>
    <source>
        <strain evidence="1 2">Foug A</strain>
    </source>
</reference>
<gene>
    <name evidence="1" type="ORF">SCLCIDRAFT_140426</name>
</gene>
<feature type="non-terminal residue" evidence="1">
    <location>
        <position position="1"/>
    </location>
</feature>
<name>A0A0C3D9J0_9AGAM</name>
<dbReference type="AlphaFoldDB" id="A0A0C3D9J0"/>
<keyword evidence="2" id="KW-1185">Reference proteome</keyword>
<accession>A0A0C3D9J0</accession>
<sequence length="114" mass="12634">TLDMSAEFSPFQFHIGCSPHRLLYLSEQADDMADTFEATLLLSCIELDKLEAQDNLMAAKAQQAQAVIRCHVPDPKFKVGDGVMLSTENHCHSEYIANGGGHIVNFMPCYDDLT</sequence>
<evidence type="ECO:0000313" key="1">
    <source>
        <dbReference type="EMBL" id="KIM52771.1"/>
    </source>
</evidence>
<dbReference type="InParanoid" id="A0A0C3D9J0"/>
<dbReference type="EMBL" id="KN822200">
    <property type="protein sequence ID" value="KIM52771.1"/>
    <property type="molecule type" value="Genomic_DNA"/>
</dbReference>
<protein>
    <submittedName>
        <fullName evidence="1">Uncharacterized protein</fullName>
    </submittedName>
</protein>
<evidence type="ECO:0000313" key="2">
    <source>
        <dbReference type="Proteomes" id="UP000053989"/>
    </source>
</evidence>
<dbReference type="Proteomes" id="UP000053989">
    <property type="component" value="Unassembled WGS sequence"/>
</dbReference>
<dbReference type="HOGENOM" id="CLU_142395_0_0_1"/>